<proteinExistence type="predicted"/>
<keyword evidence="5 7" id="KW-1133">Transmembrane helix</keyword>
<dbReference type="AlphaFoldDB" id="A0A923LJ10"/>
<dbReference type="InterPro" id="IPR051679">
    <property type="entry name" value="DASS-Related_Transporters"/>
</dbReference>
<evidence type="ECO:0000313" key="9">
    <source>
        <dbReference type="EMBL" id="MBC5688992.1"/>
    </source>
</evidence>
<dbReference type="PANTHER" id="PTHR43652:SF2">
    <property type="entry name" value="BASIC AMINO ACID ANTIPORTER YFCC-RELATED"/>
    <property type="match status" value="1"/>
</dbReference>
<evidence type="ECO:0000313" key="10">
    <source>
        <dbReference type="Proteomes" id="UP000652477"/>
    </source>
</evidence>
<feature type="domain" description="Citrate transporter-like" evidence="8">
    <location>
        <begin position="18"/>
        <end position="370"/>
    </location>
</feature>
<keyword evidence="3 7" id="KW-0812">Transmembrane</keyword>
<feature type="transmembrane region" description="Helical" evidence="7">
    <location>
        <begin position="230"/>
        <end position="248"/>
    </location>
</feature>
<keyword evidence="6 7" id="KW-0472">Membrane</keyword>
<feature type="transmembrane region" description="Helical" evidence="7">
    <location>
        <begin position="138"/>
        <end position="158"/>
    </location>
</feature>
<feature type="transmembrane region" description="Helical" evidence="7">
    <location>
        <begin position="56"/>
        <end position="79"/>
    </location>
</feature>
<feature type="transmembrane region" description="Helical" evidence="7">
    <location>
        <begin position="320"/>
        <end position="343"/>
    </location>
</feature>
<dbReference type="PANTHER" id="PTHR43652">
    <property type="entry name" value="BASIC AMINO ACID ANTIPORTER YFCC-RELATED"/>
    <property type="match status" value="1"/>
</dbReference>
<dbReference type="EMBL" id="JACOPF010000001">
    <property type="protein sequence ID" value="MBC5688992.1"/>
    <property type="molecule type" value="Genomic_DNA"/>
</dbReference>
<feature type="transmembrane region" description="Helical" evidence="7">
    <location>
        <begin position="404"/>
        <end position="424"/>
    </location>
</feature>
<feature type="transmembrane region" description="Helical" evidence="7">
    <location>
        <begin position="91"/>
        <end position="117"/>
    </location>
</feature>
<feature type="transmembrane region" description="Helical" evidence="7">
    <location>
        <begin position="364"/>
        <end position="384"/>
    </location>
</feature>
<feature type="transmembrane region" description="Helical" evidence="7">
    <location>
        <begin position="254"/>
        <end position="271"/>
    </location>
</feature>
<dbReference type="Proteomes" id="UP000652477">
    <property type="component" value="Unassembled WGS sequence"/>
</dbReference>
<evidence type="ECO:0000256" key="4">
    <source>
        <dbReference type="ARBA" id="ARBA00022737"/>
    </source>
</evidence>
<dbReference type="GO" id="GO:0005886">
    <property type="term" value="C:plasma membrane"/>
    <property type="evidence" value="ECO:0007669"/>
    <property type="project" value="TreeGrafter"/>
</dbReference>
<feature type="transmembrane region" description="Helical" evidence="7">
    <location>
        <begin position="180"/>
        <end position="202"/>
    </location>
</feature>
<evidence type="ECO:0000256" key="3">
    <source>
        <dbReference type="ARBA" id="ARBA00022692"/>
    </source>
</evidence>
<evidence type="ECO:0000256" key="6">
    <source>
        <dbReference type="ARBA" id="ARBA00023136"/>
    </source>
</evidence>
<organism evidence="9 10">
    <name type="scientific">Mediterraneibacter hominis</name>
    <dbReference type="NCBI Taxonomy" id="2763054"/>
    <lineage>
        <taxon>Bacteria</taxon>
        <taxon>Bacillati</taxon>
        <taxon>Bacillota</taxon>
        <taxon>Clostridia</taxon>
        <taxon>Lachnospirales</taxon>
        <taxon>Lachnospiraceae</taxon>
        <taxon>Mediterraneibacter</taxon>
    </lineage>
</organism>
<reference evidence="9" key="1">
    <citation type="submission" date="2020-08" db="EMBL/GenBank/DDBJ databases">
        <title>Genome public.</title>
        <authorList>
            <person name="Liu C."/>
            <person name="Sun Q."/>
        </authorList>
    </citation>
    <scope>NUCLEOTIDE SEQUENCE</scope>
    <source>
        <strain evidence="9">NSJ-55</strain>
    </source>
</reference>
<sequence length="425" mass="45287">MGEVQITLIIGAVMLISYIWAKIPYGMTAVFSCLALEMTGVLSAKEAWEGFGDSTVFLFASIFILGAGLLKTSFIAGLQKVIYRFGNSEGTLRWFCMGVAAVLAMLTSATAAGATMLPMLSVLCRNGKYKKSRLLKPVIDAGCMGFAIMPFGMGAAFMEQGNSYLKALDSSVRLSTFDSAVARLPVLIITILFMGFVGYRLLPDREAGCEETEKEIKTADTELLPRQNKWGIGIFFGSILAMIISALVGIPSHYAPMAGALLMVMSGVLKGKEAFHAIDLNTVCIFAGSLGFAAALTKTGIAGWIANKLIEAANYNVNEYAMVALFLLVPFIMTQFMGNIPVINLTMPIAATVAVTTGMNPTSIMIATIAGATLSVATPMAAGVQALIMSPGGYRFGDYVKNGMPTAVIFIVSYILWAPLAFPLY</sequence>
<protein>
    <submittedName>
        <fullName evidence="9">Anion permease</fullName>
    </submittedName>
</protein>
<feature type="transmembrane region" description="Helical" evidence="7">
    <location>
        <begin position="283"/>
        <end position="305"/>
    </location>
</feature>
<dbReference type="Pfam" id="PF03600">
    <property type="entry name" value="CitMHS"/>
    <property type="match status" value="1"/>
</dbReference>
<keyword evidence="2" id="KW-0813">Transport</keyword>
<keyword evidence="10" id="KW-1185">Reference proteome</keyword>
<evidence type="ECO:0000256" key="5">
    <source>
        <dbReference type="ARBA" id="ARBA00022989"/>
    </source>
</evidence>
<comment type="subcellular location">
    <subcellularLocation>
        <location evidence="1">Membrane</location>
        <topology evidence="1">Multi-pass membrane protein</topology>
    </subcellularLocation>
</comment>
<name>A0A923LJ10_9FIRM</name>
<accession>A0A923LJ10</accession>
<feature type="transmembrane region" description="Helical" evidence="7">
    <location>
        <begin position="6"/>
        <end position="36"/>
    </location>
</feature>
<dbReference type="InterPro" id="IPR004680">
    <property type="entry name" value="Cit_transptr-like_dom"/>
</dbReference>
<keyword evidence="4" id="KW-0677">Repeat</keyword>
<evidence type="ECO:0000259" key="8">
    <source>
        <dbReference type="Pfam" id="PF03600"/>
    </source>
</evidence>
<evidence type="ECO:0000256" key="2">
    <source>
        <dbReference type="ARBA" id="ARBA00022448"/>
    </source>
</evidence>
<dbReference type="RefSeq" id="WP_186875572.1">
    <property type="nucleotide sequence ID" value="NZ_JACOPF010000001.1"/>
</dbReference>
<evidence type="ECO:0000256" key="7">
    <source>
        <dbReference type="SAM" id="Phobius"/>
    </source>
</evidence>
<dbReference type="GO" id="GO:0055085">
    <property type="term" value="P:transmembrane transport"/>
    <property type="evidence" value="ECO:0007669"/>
    <property type="project" value="InterPro"/>
</dbReference>
<comment type="caution">
    <text evidence="9">The sequence shown here is derived from an EMBL/GenBank/DDBJ whole genome shotgun (WGS) entry which is preliminary data.</text>
</comment>
<evidence type="ECO:0000256" key="1">
    <source>
        <dbReference type="ARBA" id="ARBA00004141"/>
    </source>
</evidence>
<gene>
    <name evidence="9" type="ORF">H8S37_08645</name>
</gene>